<evidence type="ECO:0000313" key="2">
    <source>
        <dbReference type="Proteomes" id="UP000671828"/>
    </source>
</evidence>
<dbReference type="Proteomes" id="UP000671828">
    <property type="component" value="Chromosome"/>
</dbReference>
<reference evidence="1" key="1">
    <citation type="submission" date="2021-04" db="EMBL/GenBank/DDBJ databases">
        <title>Saccharothrix algeriensis WGS.</title>
        <authorList>
            <person name="Stuskova K."/>
            <person name="Hakalova E."/>
            <person name="Tebbal A.B."/>
            <person name="Eichmeier A."/>
        </authorList>
    </citation>
    <scope>NUCLEOTIDE SEQUENCE</scope>
    <source>
        <strain evidence="1">NRRL B-24137</strain>
    </source>
</reference>
<feature type="non-terminal residue" evidence="1">
    <location>
        <position position="1"/>
    </location>
</feature>
<accession>A0A8T8I0S2</accession>
<protein>
    <submittedName>
        <fullName evidence="1">Uncharacterized protein</fullName>
    </submittedName>
</protein>
<organism evidence="1 2">
    <name type="scientific">Saccharothrix algeriensis</name>
    <dbReference type="NCBI Taxonomy" id="173560"/>
    <lineage>
        <taxon>Bacteria</taxon>
        <taxon>Bacillati</taxon>
        <taxon>Actinomycetota</taxon>
        <taxon>Actinomycetes</taxon>
        <taxon>Pseudonocardiales</taxon>
        <taxon>Pseudonocardiaceae</taxon>
        <taxon>Saccharothrix</taxon>
    </lineage>
</organism>
<evidence type="ECO:0000313" key="1">
    <source>
        <dbReference type="EMBL" id="QTR03564.1"/>
    </source>
</evidence>
<sequence>DPATGERGRASLPGFLEDFAADGAELELAGCDLRPAVAATEGSPLGAAGGLHGWRLRREADGSWLGEGVDGRRVRLAAGPRPVGLLDLPGGARLTVGPAGNAVSVLDARGVVLGRVAPEQGCPEYAAGTPLVPAVPWWHVLRPRDEAGSAALRAVTREAVDAMIAAVPPEGDGLDRRERLAALVRGERDDVAAAV</sequence>
<gene>
    <name evidence="1" type="ORF">J7S33_00395</name>
</gene>
<dbReference type="AlphaFoldDB" id="A0A8T8I0S2"/>
<name>A0A8T8I0S2_9PSEU</name>
<proteinExistence type="predicted"/>
<dbReference type="EMBL" id="CP072788">
    <property type="protein sequence ID" value="QTR03564.1"/>
    <property type="molecule type" value="Genomic_DNA"/>
</dbReference>
<feature type="non-terminal residue" evidence="1">
    <location>
        <position position="195"/>
    </location>
</feature>